<dbReference type="GO" id="GO:1900753">
    <property type="term" value="P:doxorubicin transport"/>
    <property type="evidence" value="ECO:0007669"/>
    <property type="project" value="InterPro"/>
</dbReference>
<reference evidence="11 12" key="1">
    <citation type="submission" date="2016-10" db="EMBL/GenBank/DDBJ databases">
        <authorList>
            <person name="de Groot N.N."/>
        </authorList>
    </citation>
    <scope>NUCLEOTIDE SEQUENCE [LARGE SCALE GENOMIC DNA]</scope>
    <source>
        <strain evidence="11 12">CGMCC 4.5681</strain>
    </source>
</reference>
<evidence type="ECO:0000256" key="4">
    <source>
        <dbReference type="ARBA" id="ARBA00022741"/>
    </source>
</evidence>
<evidence type="ECO:0000256" key="8">
    <source>
        <dbReference type="ARBA" id="ARBA00023251"/>
    </source>
</evidence>
<keyword evidence="8" id="KW-0046">Antibiotic resistance</keyword>
<dbReference type="PANTHER" id="PTHR42711">
    <property type="entry name" value="ABC TRANSPORTER ATP-BINDING PROTEIN"/>
    <property type="match status" value="1"/>
</dbReference>
<keyword evidence="2" id="KW-0813">Transport</keyword>
<dbReference type="SMART" id="SM00382">
    <property type="entry name" value="AAA"/>
    <property type="match status" value="1"/>
</dbReference>
<dbReference type="InterPro" id="IPR003439">
    <property type="entry name" value="ABC_transporter-like_ATP-bd"/>
</dbReference>
<evidence type="ECO:0000256" key="7">
    <source>
        <dbReference type="ARBA" id="ARBA00023136"/>
    </source>
</evidence>
<dbReference type="InterPro" id="IPR005894">
    <property type="entry name" value="DrrA"/>
</dbReference>
<dbReference type="InterPro" id="IPR050763">
    <property type="entry name" value="ABC_transporter_ATP-binding"/>
</dbReference>
<evidence type="ECO:0000256" key="2">
    <source>
        <dbReference type="ARBA" id="ARBA00022448"/>
    </source>
</evidence>
<organism evidence="11 12">
    <name type="scientific">Nonomuraea maritima</name>
    <dbReference type="NCBI Taxonomy" id="683260"/>
    <lineage>
        <taxon>Bacteria</taxon>
        <taxon>Bacillati</taxon>
        <taxon>Actinomycetota</taxon>
        <taxon>Actinomycetes</taxon>
        <taxon>Streptosporangiales</taxon>
        <taxon>Streptosporangiaceae</taxon>
        <taxon>Nonomuraea</taxon>
    </lineage>
</organism>
<evidence type="ECO:0000259" key="10">
    <source>
        <dbReference type="PROSITE" id="PS50893"/>
    </source>
</evidence>
<dbReference type="InterPro" id="IPR017871">
    <property type="entry name" value="ABC_transporter-like_CS"/>
</dbReference>
<proteinExistence type="inferred from homology"/>
<keyword evidence="5 11" id="KW-0067">ATP-binding</keyword>
<keyword evidence="12" id="KW-1185">Reference proteome</keyword>
<keyword evidence="6" id="KW-1278">Translocase</keyword>
<dbReference type="Proteomes" id="UP000198683">
    <property type="component" value="Unassembled WGS sequence"/>
</dbReference>
<evidence type="ECO:0000256" key="1">
    <source>
        <dbReference type="ARBA" id="ARBA00004413"/>
    </source>
</evidence>
<keyword evidence="4" id="KW-0547">Nucleotide-binding</keyword>
<dbReference type="GO" id="GO:0046677">
    <property type="term" value="P:response to antibiotic"/>
    <property type="evidence" value="ECO:0007669"/>
    <property type="project" value="UniProtKB-KW"/>
</dbReference>
<feature type="domain" description="ABC transporter" evidence="10">
    <location>
        <begin position="7"/>
        <end position="235"/>
    </location>
</feature>
<name>A0A1G8ZMR6_9ACTN</name>
<dbReference type="PANTHER" id="PTHR42711:SF19">
    <property type="entry name" value="DOXORUBICIN RESISTANCE ATP-BINDING PROTEIN DRRA"/>
    <property type="match status" value="1"/>
</dbReference>
<keyword evidence="7" id="KW-0472">Membrane</keyword>
<accession>A0A1G8ZMR6</accession>
<dbReference type="InterPro" id="IPR003593">
    <property type="entry name" value="AAA+_ATPase"/>
</dbReference>
<dbReference type="SUPFAM" id="SSF52540">
    <property type="entry name" value="P-loop containing nucleoside triphosphate hydrolases"/>
    <property type="match status" value="1"/>
</dbReference>
<evidence type="ECO:0000256" key="6">
    <source>
        <dbReference type="ARBA" id="ARBA00022967"/>
    </source>
</evidence>
<evidence type="ECO:0000313" key="11">
    <source>
        <dbReference type="EMBL" id="SDK15874.1"/>
    </source>
</evidence>
<evidence type="ECO:0000256" key="9">
    <source>
        <dbReference type="ARBA" id="ARBA00049985"/>
    </source>
</evidence>
<dbReference type="Pfam" id="PF00005">
    <property type="entry name" value="ABC_tran"/>
    <property type="match status" value="1"/>
</dbReference>
<dbReference type="PROSITE" id="PS00211">
    <property type="entry name" value="ABC_TRANSPORTER_1"/>
    <property type="match status" value="1"/>
</dbReference>
<sequence length="314" mass="33060">MHRLSAIVARGLRRTYGGTTALDGIDLDVRPGTVRGLLGPNGAGKTTAVRILTTLLRPTGGRAEVAGFDVVTHPRQVRRSIGLVGQHAAVDEQLTGRQNLELFGRLSRLGAKAARARAAELLERVGLDHAGPVSAYSGGMRRRLDLAAGLILAPSVLFLDEPTTGLDPRSRADLWRAVRELAAGGTTVLLTTQYLEEADQLADRITVVDAGRVVAEGTPGELKARLGGERLVVVVRDAERLAQAAAIVGRATSAAPEVDQDTRRVSAGVGTEGVRVLTAALTALSEAGIEAEDVTLRRPTLDEVFLDLTGGDAR</sequence>
<dbReference type="GO" id="GO:0016887">
    <property type="term" value="F:ATP hydrolysis activity"/>
    <property type="evidence" value="ECO:0007669"/>
    <property type="project" value="InterPro"/>
</dbReference>
<dbReference type="GO" id="GO:0043215">
    <property type="term" value="P:daunorubicin transport"/>
    <property type="evidence" value="ECO:0007669"/>
    <property type="project" value="InterPro"/>
</dbReference>
<dbReference type="AlphaFoldDB" id="A0A1G8ZMR6"/>
<gene>
    <name evidence="11" type="ORF">SAMN05421874_105339</name>
</gene>
<dbReference type="EMBL" id="FNFB01000005">
    <property type="protein sequence ID" value="SDK15874.1"/>
    <property type="molecule type" value="Genomic_DNA"/>
</dbReference>
<evidence type="ECO:0000313" key="12">
    <source>
        <dbReference type="Proteomes" id="UP000198683"/>
    </source>
</evidence>
<keyword evidence="3" id="KW-1003">Cell membrane</keyword>
<dbReference type="GO" id="GO:0005524">
    <property type="term" value="F:ATP binding"/>
    <property type="evidence" value="ECO:0007669"/>
    <property type="project" value="UniProtKB-KW"/>
</dbReference>
<dbReference type="RefSeq" id="WP_245740197.1">
    <property type="nucleotide sequence ID" value="NZ_FNFB01000005.1"/>
</dbReference>
<protein>
    <submittedName>
        <fullName evidence="11">ABC-2 type transport system ATP-binding protein</fullName>
    </submittedName>
</protein>
<evidence type="ECO:0000256" key="5">
    <source>
        <dbReference type="ARBA" id="ARBA00022840"/>
    </source>
</evidence>
<dbReference type="STRING" id="683260.SAMN05421874_105339"/>
<dbReference type="NCBIfam" id="TIGR01188">
    <property type="entry name" value="drrA"/>
    <property type="match status" value="1"/>
</dbReference>
<comment type="subcellular location">
    <subcellularLocation>
        <location evidence="1">Cell membrane</location>
        <topology evidence="1">Peripheral membrane protein</topology>
        <orientation evidence="1">Cytoplasmic side</orientation>
    </subcellularLocation>
</comment>
<dbReference type="PROSITE" id="PS50893">
    <property type="entry name" value="ABC_TRANSPORTER_2"/>
    <property type="match status" value="1"/>
</dbReference>
<dbReference type="Gene3D" id="3.40.50.300">
    <property type="entry name" value="P-loop containing nucleotide triphosphate hydrolases"/>
    <property type="match status" value="1"/>
</dbReference>
<evidence type="ECO:0000256" key="3">
    <source>
        <dbReference type="ARBA" id="ARBA00022475"/>
    </source>
</evidence>
<comment type="similarity">
    <text evidence="9">Belongs to the ABC transporter superfamily. Drug exporter-1 (DrugE1) (TC 3.A.1.105) family.</text>
</comment>
<dbReference type="InterPro" id="IPR027417">
    <property type="entry name" value="P-loop_NTPase"/>
</dbReference>
<dbReference type="GO" id="GO:0005886">
    <property type="term" value="C:plasma membrane"/>
    <property type="evidence" value="ECO:0007669"/>
    <property type="project" value="UniProtKB-SubCell"/>
</dbReference>